<dbReference type="EC" id="2.4.99.17" evidence="5"/>
<dbReference type="NCBIfam" id="NF001140">
    <property type="entry name" value="PRK00147.1"/>
    <property type="match status" value="1"/>
</dbReference>
<keyword evidence="4" id="KW-0671">Queuosine biosynthesis</keyword>
<comment type="caution">
    <text evidence="5">The sequence shown here is derived from an EMBL/GenBank/DDBJ whole genome shotgun (WGS) entry which is preliminary data.</text>
</comment>
<dbReference type="NCBIfam" id="TIGR00113">
    <property type="entry name" value="queA"/>
    <property type="match status" value="1"/>
</dbReference>
<dbReference type="InterPro" id="IPR042119">
    <property type="entry name" value="QueA_dom2"/>
</dbReference>
<keyword evidence="2 5" id="KW-0808">Transferase</keyword>
<dbReference type="RefSeq" id="WP_055650406.1">
    <property type="nucleotide sequence ID" value="NZ_CZAZ01000012.1"/>
</dbReference>
<sequence length="341" mass="38974">MKLDEFRYNLPANLIAQQPIKPRHCSRLMITRRNDKSISNYHFYDLPDFLDSGDVLVINNTRVIHAVLNGKKKDGGNIQIKMVSRKDFHTWDCIVETLREIKPNDEIIFGNNEMVGKVIKRNWCDTGWIIEFSSKDASIDEIMDKYGKLFIPLHLPQSMTDEEDYQTIYAAEKGSLQPPTGGMHFTYELFETLKQKGVVIVEITQHVGRLDNRLPIDNIELHEMYEEHYNVTPEAAKIINSSRKNGHRIIGVGTTVTRTLETVVDDNGIIHPGTGWTKTYIYPGFKFKAIDVLITNFQSPGITTLILACAFGGTELIMQAYNEAVVRKYHFLEYGDSLCII</sequence>
<reference evidence="5 6" key="1">
    <citation type="submission" date="2019-09" db="EMBL/GenBank/DDBJ databases">
        <title>Draft genome sequencing of Hungatella hathewayi 123Y-2.</title>
        <authorList>
            <person name="Lv Q."/>
            <person name="Li S."/>
        </authorList>
    </citation>
    <scope>NUCLEOTIDE SEQUENCE [LARGE SCALE GENOMIC DNA]</scope>
    <source>
        <strain evidence="5 6">123Y-2</strain>
    </source>
</reference>
<dbReference type="Gene3D" id="2.40.10.240">
    <property type="entry name" value="QueA-like"/>
    <property type="match status" value="1"/>
</dbReference>
<dbReference type="GO" id="GO:0008616">
    <property type="term" value="P:tRNA queuosine(34) biosynthetic process"/>
    <property type="evidence" value="ECO:0007669"/>
    <property type="project" value="UniProtKB-KW"/>
</dbReference>
<evidence type="ECO:0000256" key="4">
    <source>
        <dbReference type="ARBA" id="ARBA00022785"/>
    </source>
</evidence>
<organism evidence="5 6">
    <name type="scientific">Hungatella hathewayi</name>
    <dbReference type="NCBI Taxonomy" id="154046"/>
    <lineage>
        <taxon>Bacteria</taxon>
        <taxon>Bacillati</taxon>
        <taxon>Bacillota</taxon>
        <taxon>Clostridia</taxon>
        <taxon>Lachnospirales</taxon>
        <taxon>Lachnospiraceae</taxon>
        <taxon>Hungatella</taxon>
    </lineage>
</organism>
<keyword evidence="5" id="KW-0328">Glycosyltransferase</keyword>
<dbReference type="AlphaFoldDB" id="A0AAW9WHL1"/>
<dbReference type="EMBL" id="WNME01000010">
    <property type="protein sequence ID" value="MUB64615.1"/>
    <property type="molecule type" value="Genomic_DNA"/>
</dbReference>
<evidence type="ECO:0000256" key="3">
    <source>
        <dbReference type="ARBA" id="ARBA00022691"/>
    </source>
</evidence>
<name>A0AAW9WHL1_9FIRM</name>
<dbReference type="InterPro" id="IPR036100">
    <property type="entry name" value="QueA_sf"/>
</dbReference>
<gene>
    <name evidence="5" type="primary">queA</name>
    <name evidence="5" type="ORF">GNE07_16405</name>
</gene>
<dbReference type="Pfam" id="PF02547">
    <property type="entry name" value="Queuosine_synth"/>
    <property type="match status" value="1"/>
</dbReference>
<evidence type="ECO:0000256" key="2">
    <source>
        <dbReference type="ARBA" id="ARBA00022679"/>
    </source>
</evidence>
<evidence type="ECO:0000256" key="1">
    <source>
        <dbReference type="ARBA" id="ARBA00022490"/>
    </source>
</evidence>
<keyword evidence="1" id="KW-0963">Cytoplasm</keyword>
<evidence type="ECO:0000313" key="6">
    <source>
        <dbReference type="Proteomes" id="UP000434223"/>
    </source>
</evidence>
<dbReference type="PANTHER" id="PTHR30307:SF0">
    <property type="entry name" value="S-ADENOSYLMETHIONINE:TRNA RIBOSYLTRANSFERASE-ISOMERASE"/>
    <property type="match status" value="1"/>
</dbReference>
<dbReference type="SUPFAM" id="SSF111337">
    <property type="entry name" value="QueA-like"/>
    <property type="match status" value="1"/>
</dbReference>
<evidence type="ECO:0000313" key="5">
    <source>
        <dbReference type="EMBL" id="MUB64615.1"/>
    </source>
</evidence>
<proteinExistence type="predicted"/>
<keyword evidence="3" id="KW-0949">S-adenosyl-L-methionine</keyword>
<accession>A0AAW9WHL1</accession>
<dbReference type="Gene3D" id="3.40.1780.10">
    <property type="entry name" value="QueA-like"/>
    <property type="match status" value="1"/>
</dbReference>
<dbReference type="Proteomes" id="UP000434223">
    <property type="component" value="Unassembled WGS sequence"/>
</dbReference>
<protein>
    <submittedName>
        <fullName evidence="5">tRNA preQ1(34) S-adenosylmethionine ribosyltransferase-isomerase QueA</fullName>
        <ecNumber evidence="5">2.4.99.17</ecNumber>
    </submittedName>
</protein>
<dbReference type="GO" id="GO:0051075">
    <property type="term" value="F:S-adenosylmethionine:tRNA ribosyltransferase-isomerase activity"/>
    <property type="evidence" value="ECO:0007669"/>
    <property type="project" value="UniProtKB-EC"/>
</dbReference>
<dbReference type="InterPro" id="IPR042118">
    <property type="entry name" value="QueA_dom1"/>
</dbReference>
<dbReference type="PANTHER" id="PTHR30307">
    <property type="entry name" value="S-ADENOSYLMETHIONINE:TRNA RIBOSYLTRANSFERASE-ISOMERASE"/>
    <property type="match status" value="1"/>
</dbReference>
<dbReference type="InterPro" id="IPR003699">
    <property type="entry name" value="QueA"/>
</dbReference>